<gene>
    <name evidence="2" type="ORF">AWC07_00440</name>
</gene>
<dbReference type="AlphaFoldDB" id="A0A1X1VJW5"/>
<dbReference type="EMBL" id="LQOX01000100">
    <property type="protein sequence ID" value="ORV69430.1"/>
    <property type="molecule type" value="Genomic_DNA"/>
</dbReference>
<feature type="region of interest" description="Disordered" evidence="1">
    <location>
        <begin position="26"/>
        <end position="61"/>
    </location>
</feature>
<name>A0A1X1VJW5_MYCGS</name>
<dbReference type="Proteomes" id="UP000193738">
    <property type="component" value="Unassembled WGS sequence"/>
</dbReference>
<evidence type="ECO:0000313" key="2">
    <source>
        <dbReference type="EMBL" id="ORV69430.1"/>
    </source>
</evidence>
<evidence type="ECO:0000256" key="1">
    <source>
        <dbReference type="SAM" id="MobiDB-lite"/>
    </source>
</evidence>
<protein>
    <submittedName>
        <fullName evidence="2">Uncharacterized protein</fullName>
    </submittedName>
</protein>
<evidence type="ECO:0000313" key="3">
    <source>
        <dbReference type="Proteomes" id="UP000193738"/>
    </source>
</evidence>
<reference evidence="2 3" key="1">
    <citation type="submission" date="2016-01" db="EMBL/GenBank/DDBJ databases">
        <title>The new phylogeny of the genus Mycobacterium.</title>
        <authorList>
            <person name="Tarcisio F."/>
            <person name="Conor M."/>
            <person name="Antonella G."/>
            <person name="Elisabetta G."/>
            <person name="Giulia F.S."/>
            <person name="Sara T."/>
            <person name="Anna F."/>
            <person name="Clotilde B."/>
            <person name="Roberto B."/>
            <person name="Veronica D.S."/>
            <person name="Fabio R."/>
            <person name="Monica P."/>
            <person name="Olivier J."/>
            <person name="Enrico T."/>
            <person name="Nicola S."/>
        </authorList>
    </citation>
    <scope>NUCLEOTIDE SEQUENCE [LARGE SCALE GENOMIC DNA]</scope>
    <source>
        <strain evidence="2 3">DSM 43505</strain>
    </source>
</reference>
<organism evidence="2 3">
    <name type="scientific">Mycobacterium gastri</name>
    <dbReference type="NCBI Taxonomy" id="1777"/>
    <lineage>
        <taxon>Bacteria</taxon>
        <taxon>Bacillati</taxon>
        <taxon>Actinomycetota</taxon>
        <taxon>Actinomycetes</taxon>
        <taxon>Mycobacteriales</taxon>
        <taxon>Mycobacteriaceae</taxon>
        <taxon>Mycobacterium</taxon>
    </lineage>
</organism>
<accession>A0A1X1VJW5</accession>
<proteinExistence type="predicted"/>
<comment type="caution">
    <text evidence="2">The sequence shown here is derived from an EMBL/GenBank/DDBJ whole genome shotgun (WGS) entry which is preliminary data.</text>
</comment>
<sequence>MRSAHIPPHQSRVSAVAKHQMLPVGVMSSKPAAMAHDSSRRPASGSPPLARAAPSWSQSGRSWRVPLVDASSVAYNHNSIFEISVSIYETR</sequence>
<keyword evidence="3" id="KW-1185">Reference proteome</keyword>